<feature type="domain" description="Filamentous haemagglutinin FhaB/tRNA nuclease CdiA-like TPS" evidence="6">
    <location>
        <begin position="62"/>
        <end position="174"/>
    </location>
</feature>
<evidence type="ECO:0000259" key="6">
    <source>
        <dbReference type="SMART" id="SM00912"/>
    </source>
</evidence>
<feature type="region of interest" description="Disordered" evidence="4">
    <location>
        <begin position="3656"/>
        <end position="3691"/>
    </location>
</feature>
<evidence type="ECO:0000256" key="4">
    <source>
        <dbReference type="SAM" id="MobiDB-lite"/>
    </source>
</evidence>
<sequence length="3803" mass="374942">MNGHATINRFYRLIWSEKQGAWVAVAENVRGRGKSSGRGAFMAALFAGLGLAPFAWAGPPVANQLPTGGQVVGGAATITQGGSQMTINQATQRGAIDWQTFNVGSQAQVNFQQPNSGSVTLNRVQDSQASQIFGRITANGQVFLSNPNGVYFSPTSSVNVGGLVATTHTIATADFMAGSNAFARNGATGSVVNDGSLNATLGGYIALLAPQVRNNGIVIAQAGTVAMAAGEQISLQFADSRTLAGVLVSPSAIAALVENGSAVQAPGGMIIMSAQAANELQGGVVRNTGGVVATGLSSRGGKIVLDSSGLIDNSGSLDASGAGGKVAISGDRMASSGTVRADGGGAIGSKLANGLVETTSAVISAQGGGSISIDGGAGKVYTSGSYSADGEQGGKVVITAHDVSLMGAKVSATGASKGGTILVGGDYQGGNAAVRNAAKTTVGKGVTLNADATGKGDGGKVVVWSDEKTVFAGELTARGGAAGGDGGILEVSGKQILYFGGKADAHAPKGKSGTLLLDPKDIVIDSELSGQLELVDPHPTAGGSFGTINAALTTTSGGTVTRTGYIVVTNPKDNLGATDSGAAYLFRQSDQALISTLYGTHAGDKVGSNGVTSLTNGNYVVSSNLWNGGKGAVTWGNGTTGWGASAVAVASSNSLVGNNGTHKSTMNLDTSDNVGGYAITVLKNGNYLVGTPSWNNNRGALTFGDGSTGVVGIVSSANSLVGSTGMTVVPADGYKPYKNGDQVGSGVTVLANNNYVMANTNWNKGVGAVTFASGTTGIKGVVGSANSLIGDSSRFDSTGAGTGTDKVGKYLTVLTGSQFVVYGSDWKNSSGALTSFDGVTAITGLVSSSNSLVGTAGDNLSSGGVTLLPSNNAFVISSPSWNGGRGAATWVPFSTDVKTITVATNGVVGANAGDGIGSKAITMLANNDYVVISPNWSSGKGAATLVDGSTGKAKADQSGDVSASTSLVGTQANDLVGSSGIMELKGNGNFVVLSPYWANGGNAKAGAVTWSSGGTPTVGVVGTGNSLVGTYANDRIGSYQYNYYQANNSNAFLNESSSITLLSNGNYVVASPMFNGTRGAVTWNNGTTGATVDAGHTIAATNSLLGSNTGDFIGGFMGPNDVITNAGNQTVTHYDSIANGVTALSNGNYVTISNYWRNGAALRAGAVSWSDGAGAPTIGPVSASNSLVGSVQDDMVGLAQNNGYGLTLLQSGYDGASNPTYSGNYVITSNKWNNGSIVDAGAVTWGSGTAALTGTIADSNSVLGLKTDDVKNWGLTALPVNGNYLIQNKYWDNGAAIGAGALTWIDGSSGRLSDYAAQGNHNIVSGANSLVGSHTGDNVGGTVDFLYNLDATTGLQRFTGNYVALTYNWTNDNKLYAGAVTWGSGATGVKGEITRANSLIGEKENDALGTYYVALTNGNFVVANPTLDVGGVVNAGAVSWVDGSSGRLNDYAARGNQNIMSAANALVGSHTNDYVGGVLAPVSYYALNSADNANNGYFIISPDWNCGGGAINYIANASVPLIGVVGAGNAAVGNPNGRFWGGLTYSPNISLTSGGTAAVTFTGDNGHVVLLSPTMPAATAMIVPGATQFGDAQGATQAMTPDYIAGVLKTGTSVTLQANNDIFVKSGIDATGGTAGGALTMQAGRSITVLGDIITGNRDLNLTANDSLANGVKDAYRDAGIATLSMGTDKQGVAAKIDAGTGNVSLLMADGSDKTNHMAGSISVNSITGATIKLINQGNGAGTVGDLPDLAANCCGFDLGYRGIGADVTLNAGAVLSASGAGTAVTLAAKGNFNNNSGNGAGSIAMSDPAARWLVYANAPGGSTYGGLDSQNTAIWNASYTGTPVTQTGNRYVFAYQPTITVGTQNVSKTYGEDLSTGTTLADRVVSLSGADAGIAGAYLGDTVATALSGIITATSAGAAANAGVAGGPYAITVDLSGATGNNGYAVALGSNTPRTITVAAKALTASLTGVSKVYDASNAATLASGNYVLSGLVGSESFSITKTSGLFNASDISASSVSATLAAGDFSAGAATFASNYILPVSATGTGSITAKALTATLTGVSKVYDGDTAAVLNGANYQLVGLVGGQSAIVSQAAGLYNSADVLGANSVSASLSGANFAAGGGTSLANYILPTMATGSASITPKALSASLTGMIGKTYDGGSGALLGAGNFSLSGFVGAQSASVTQTAGVYNSVNVATANSVTASLSAGDFTAGSGTTLSNYSLPVSASGSASIAAKSLSASLTGALGRSYDGTAIASLTGGNVALDGVVAGESINVGTLNGSYDSRNAGTRTVSATLAGGDFTAGSSTLLGNYVLPTSAAGTAVIAPKAITLNAPAISKVYDRTLAYTASAGDLSSLSAALVQGDTVTGASFSYADKNAGNGNKTVNFGAATLSDGNGGANYSVTLAGNGSSSITPRVLNASATGVDRVYDTSTNAGVTLQDDRIAGDVLTLSNTSASFADKNAGSNKVVTVNGIAAGGADAGNYTLAATTATTKASIAQATLQVTGVSAQDRSYDTSRNAALTGTAVVTALGSDIVNVTGTGIGQFADKNAGTGKAITVSGYTSSDSNYVLLQPTGLSATVTPAVLALSGLDLGVSKTYDGSTSVNVTGAPTVSGLGKETVTVIGAGTGQFADKNAGNGKAISVSGFTSSDSNYTIGQQAGLTGSITPAQLTLGPVTATTRSYDGSTAAQIDAASYALTGLASGESVLVNKTTGSFDSRNAGNRTVSLGLTGADYTAGANTALSNYLLPTLATGSGVITPKAITLNAPAISKVYDRTLAYTASAGDLSSLSAALVEGDTVTGASFSYADKNAGNGNKAVNFGAATLSDGNGGANYSVTLAGNSNSSITPRVLNASATGVDRVYDTSTNAGVTLQDDRIAGDVLTLSNTSASFADKNAGSNKVVTVNGIAAGGADAGNYALAATTATTKASITQATLQVTGVSAQDRSYDTSRNAALTGTAVVTALGSDIVNVTGTGIGQFADKNAGTGKAITVSGYTSSDSNYVLLQPTGLSATVTPAVLALSGLDLGVSKTYDGSTSVNVTGAPTVSGLGKETVTVIGAGTGQFADKNAGNGKAISVSGFTSSDSNYTIGQQAGLTGSITPAQLTLGPVTAITRSYDGSTAAQIDAASYALTGLVSGESVLVNKTTGSFDSRNAGNRTVSLGLTGADYTAGANTLLSNYLLPTLATGSGVITPKAITLNAPAISKVYDGTLAYTASAGDLSSLSAALVEGDTVTGASFSYADKNAGNGNKAVNFGAATLSDGNGGANYSVTLAGNSNSSITPRVLNASATGVDRVYDTSTNAGVTLQDDRIAGDVLTLSNTSASFADKNAGSNKVVTVNGIAAGGADAGNYTLAATTATTKASIAQATLQVTGVSAQNRSYDTSRNAALTGTAVVTALGSDIVNVTGTGIGQFADKNAGTGKAITVSGYTSSDSNYVLLQPTGLSASVTPAVLQVSGLSLAAAKTYDGTRNVALSGTPTVTGFDGEVVTVGGVGTGQFADKNVGTGKAITLAGYAASDSNYVIGQQPGLVGSITPAAITVTGVRANSKTFDGNATATLNGTAAINVIGADEVALTGTASATFADATAGTAKPVSVSGYALAGGDAGNYVLSQPQGLSADIADAAVQVPPPVVVTPPPLPALPLAEQRVAPGLSMPPLGDLPGTGAGTGAGLSSTAPAATPAANSATPTAKADTAGITVALVRPASQQQSGAIAVSVPKQIVDAGNGFGFPLPAQVIEAAAVNRVPVQAQLADGSALPSWISYNADSKSFVVQQVPNGALPLEIVLVIGSQRATMVVAER</sequence>
<dbReference type="InterPro" id="IPR041248">
    <property type="entry name" value="YDG"/>
</dbReference>
<dbReference type="Pfam" id="PF18888">
    <property type="entry name" value="DUF5650"/>
    <property type="match status" value="13"/>
</dbReference>
<dbReference type="EMBL" id="CP041185">
    <property type="protein sequence ID" value="QDG70060.1"/>
    <property type="molecule type" value="Genomic_DNA"/>
</dbReference>
<dbReference type="RefSeq" id="WP_141169496.1">
    <property type="nucleotide sequence ID" value="NZ_CP041185.1"/>
</dbReference>
<comment type="subcellular location">
    <subcellularLocation>
        <location evidence="1">Secreted</location>
    </subcellularLocation>
</comment>
<dbReference type="InterPro" id="IPR012334">
    <property type="entry name" value="Pectin_lyas_fold"/>
</dbReference>
<dbReference type="PANTHER" id="PTHR12338">
    <property type="entry name" value="AUTOTRANSPORTER"/>
    <property type="match status" value="1"/>
</dbReference>
<dbReference type="SMART" id="SM00912">
    <property type="entry name" value="Haemagg_act"/>
    <property type="match status" value="1"/>
</dbReference>
<evidence type="ECO:0000313" key="8">
    <source>
        <dbReference type="Proteomes" id="UP000316665"/>
    </source>
</evidence>
<gene>
    <name evidence="7" type="ORF">FJQ89_06220</name>
</gene>
<dbReference type="SUPFAM" id="SSF51126">
    <property type="entry name" value="Pectin lyase-like"/>
    <property type="match status" value="1"/>
</dbReference>
<name>A0A4Y6RCD1_9BURK</name>
<dbReference type="InterPro" id="IPR011050">
    <property type="entry name" value="Pectin_lyase_fold/virulence"/>
</dbReference>
<feature type="compositionally biased region" description="Low complexity" evidence="4">
    <location>
        <begin position="3674"/>
        <end position="3691"/>
    </location>
</feature>
<evidence type="ECO:0000256" key="5">
    <source>
        <dbReference type="SAM" id="Phobius"/>
    </source>
</evidence>
<protein>
    <submittedName>
        <fullName evidence="7">Filamentous hemagglutinin N-terminal domain-containing protein</fullName>
    </submittedName>
</protein>
<dbReference type="Pfam" id="PF18657">
    <property type="entry name" value="YDG"/>
    <property type="match status" value="18"/>
</dbReference>
<dbReference type="InterPro" id="IPR043710">
    <property type="entry name" value="DUF5650"/>
</dbReference>
<dbReference type="InterPro" id="IPR050909">
    <property type="entry name" value="Bact_Autotransporter_VF"/>
</dbReference>
<keyword evidence="2" id="KW-0964">Secreted</keyword>
<evidence type="ECO:0000313" key="7">
    <source>
        <dbReference type="EMBL" id="QDG70060.1"/>
    </source>
</evidence>
<keyword evidence="3" id="KW-0732">Signal</keyword>
<dbReference type="NCBIfam" id="TIGR01901">
    <property type="entry name" value="adhes_NPXG"/>
    <property type="match status" value="1"/>
</dbReference>
<dbReference type="Proteomes" id="UP000316665">
    <property type="component" value="Chromosome"/>
</dbReference>
<reference evidence="7 8" key="1">
    <citation type="submission" date="2019-06" db="EMBL/GenBank/DDBJ databases">
        <title>Complete genome sequence of Janthinobacterium sp. SNU WT3 isolated from diseased rainbow trout.</title>
        <authorList>
            <person name="Oh W.T."/>
            <person name="Park S.C."/>
        </authorList>
    </citation>
    <scope>NUCLEOTIDE SEQUENCE [LARGE SCALE GENOMIC DNA]</scope>
    <source>
        <strain evidence="7 8">SNU WT3</strain>
    </source>
</reference>
<keyword evidence="5" id="KW-0472">Membrane</keyword>
<dbReference type="OrthoDB" id="218680at2"/>
<evidence type="ECO:0000256" key="3">
    <source>
        <dbReference type="ARBA" id="ARBA00022729"/>
    </source>
</evidence>
<keyword evidence="8" id="KW-1185">Reference proteome</keyword>
<dbReference type="InterPro" id="IPR024973">
    <property type="entry name" value="ESPR"/>
</dbReference>
<keyword evidence="5" id="KW-1133">Transmembrane helix</keyword>
<dbReference type="Gene3D" id="2.160.20.10">
    <property type="entry name" value="Single-stranded right-handed beta-helix, Pectin lyase-like"/>
    <property type="match status" value="2"/>
</dbReference>
<evidence type="ECO:0000256" key="2">
    <source>
        <dbReference type="ARBA" id="ARBA00022525"/>
    </source>
</evidence>
<dbReference type="Pfam" id="PF13018">
    <property type="entry name" value="ESPR"/>
    <property type="match status" value="1"/>
</dbReference>
<accession>A0A4Y6RCD1</accession>
<dbReference type="GO" id="GO:0005576">
    <property type="term" value="C:extracellular region"/>
    <property type="evidence" value="ECO:0007669"/>
    <property type="project" value="UniProtKB-SubCell"/>
</dbReference>
<dbReference type="KEGG" id="jas:FJQ89_06220"/>
<feature type="transmembrane region" description="Helical" evidence="5">
    <location>
        <begin position="40"/>
        <end position="58"/>
    </location>
</feature>
<organism evidence="7 8">
    <name type="scientific">Janthinobacterium tructae</name>
    <dbReference type="NCBI Taxonomy" id="2590869"/>
    <lineage>
        <taxon>Bacteria</taxon>
        <taxon>Pseudomonadati</taxon>
        <taxon>Pseudomonadota</taxon>
        <taxon>Betaproteobacteria</taxon>
        <taxon>Burkholderiales</taxon>
        <taxon>Oxalobacteraceae</taxon>
        <taxon>Janthinobacterium</taxon>
    </lineage>
</organism>
<dbReference type="PANTHER" id="PTHR12338:SF8">
    <property type="entry name" value="HEME_HEMOPEXIN-BINDING PROTEIN"/>
    <property type="match status" value="1"/>
</dbReference>
<proteinExistence type="predicted"/>
<dbReference type="InterPro" id="IPR008638">
    <property type="entry name" value="FhaB/CdiA-like_TPS"/>
</dbReference>
<keyword evidence="5" id="KW-0812">Transmembrane</keyword>
<evidence type="ECO:0000256" key="1">
    <source>
        <dbReference type="ARBA" id="ARBA00004613"/>
    </source>
</evidence>